<dbReference type="Proteomes" id="UP000034913">
    <property type="component" value="Unassembled WGS sequence"/>
</dbReference>
<gene>
    <name evidence="2" type="ORF">VF00_C0001G0073</name>
</gene>
<sequence>MIKHQRRHFGFLTLGMFSVLVVGYILLAGVVWLSEEINLILQPTQAATVAEAPTVTASTISPTDYVQTILNNPENFRNSTIETSPALRRASGEQIFLMGF</sequence>
<comment type="caution">
    <text evidence="2">The sequence shown here is derived from an EMBL/GenBank/DDBJ whole genome shotgun (WGS) entry which is preliminary data.</text>
</comment>
<feature type="transmembrane region" description="Helical" evidence="1">
    <location>
        <begin position="12"/>
        <end position="33"/>
    </location>
</feature>
<dbReference type="EMBL" id="LCRB01000001">
    <property type="protein sequence ID" value="KKW27138.1"/>
    <property type="molecule type" value="Genomic_DNA"/>
</dbReference>
<evidence type="ECO:0000313" key="2">
    <source>
        <dbReference type="EMBL" id="KKW27138.1"/>
    </source>
</evidence>
<protein>
    <submittedName>
        <fullName evidence="2">Uncharacterized protein</fullName>
    </submittedName>
</protein>
<name>A0A0G1X7K0_UNCK3</name>
<keyword evidence="1" id="KW-0812">Transmembrane</keyword>
<reference evidence="2 3" key="1">
    <citation type="journal article" date="2015" name="Nature">
        <title>rRNA introns, odd ribosomes, and small enigmatic genomes across a large radiation of phyla.</title>
        <authorList>
            <person name="Brown C.T."/>
            <person name="Hug L.A."/>
            <person name="Thomas B.C."/>
            <person name="Sharon I."/>
            <person name="Castelle C.J."/>
            <person name="Singh A."/>
            <person name="Wilkins M.J."/>
            <person name="Williams K.H."/>
            <person name="Banfield J.F."/>
        </authorList>
    </citation>
    <scope>NUCLEOTIDE SEQUENCE [LARGE SCALE GENOMIC DNA]</scope>
</reference>
<organism evidence="2 3">
    <name type="scientific">candidate division Kazan bacterium GW2011_GWB1_52_7</name>
    <dbReference type="NCBI Taxonomy" id="1620414"/>
    <lineage>
        <taxon>Bacteria</taxon>
        <taxon>Bacteria division Kazan-3B-28</taxon>
    </lineage>
</organism>
<keyword evidence="1" id="KW-1133">Transmembrane helix</keyword>
<evidence type="ECO:0000313" key="3">
    <source>
        <dbReference type="Proteomes" id="UP000034913"/>
    </source>
</evidence>
<keyword evidence="1" id="KW-0472">Membrane</keyword>
<proteinExistence type="predicted"/>
<evidence type="ECO:0000256" key="1">
    <source>
        <dbReference type="SAM" id="Phobius"/>
    </source>
</evidence>
<accession>A0A0G1X7K0</accession>
<dbReference type="AlphaFoldDB" id="A0A0G1X7K0"/>